<evidence type="ECO:0000256" key="1">
    <source>
        <dbReference type="SAM" id="MobiDB-lite"/>
    </source>
</evidence>
<evidence type="ECO:0000313" key="3">
    <source>
        <dbReference type="Proteomes" id="UP001157126"/>
    </source>
</evidence>
<name>A0ABQ6IMW0_9MICO</name>
<organism evidence="2 3">
    <name type="scientific">Mobilicoccus caccae</name>
    <dbReference type="NCBI Taxonomy" id="1859295"/>
    <lineage>
        <taxon>Bacteria</taxon>
        <taxon>Bacillati</taxon>
        <taxon>Actinomycetota</taxon>
        <taxon>Actinomycetes</taxon>
        <taxon>Micrococcales</taxon>
        <taxon>Dermatophilaceae</taxon>
        <taxon>Mobilicoccus</taxon>
    </lineage>
</organism>
<gene>
    <name evidence="2" type="ORF">GCM10025883_00880</name>
</gene>
<sequence>MVMRHTDAGHVTVTETARTERAAGSATRHDDLTVAEVIDGVRELGVELGREDREALTRTLERIRSQAHGT</sequence>
<dbReference type="EMBL" id="BSUO01000001">
    <property type="protein sequence ID" value="GMA38043.1"/>
    <property type="molecule type" value="Genomic_DNA"/>
</dbReference>
<reference evidence="3" key="1">
    <citation type="journal article" date="2019" name="Int. J. Syst. Evol. Microbiol.">
        <title>The Global Catalogue of Microorganisms (GCM) 10K type strain sequencing project: providing services to taxonomists for standard genome sequencing and annotation.</title>
        <authorList>
            <consortium name="The Broad Institute Genomics Platform"/>
            <consortium name="The Broad Institute Genome Sequencing Center for Infectious Disease"/>
            <person name="Wu L."/>
            <person name="Ma J."/>
        </authorList>
    </citation>
    <scope>NUCLEOTIDE SEQUENCE [LARGE SCALE GENOMIC DNA]</scope>
    <source>
        <strain evidence="3">NBRC 113072</strain>
    </source>
</reference>
<protein>
    <submittedName>
        <fullName evidence="2">Uncharacterized protein</fullName>
    </submittedName>
</protein>
<comment type="caution">
    <text evidence="2">The sequence shown here is derived from an EMBL/GenBank/DDBJ whole genome shotgun (WGS) entry which is preliminary data.</text>
</comment>
<accession>A0ABQ6IMW0</accession>
<dbReference type="Proteomes" id="UP001157126">
    <property type="component" value="Unassembled WGS sequence"/>
</dbReference>
<evidence type="ECO:0000313" key="2">
    <source>
        <dbReference type="EMBL" id="GMA38043.1"/>
    </source>
</evidence>
<feature type="compositionally biased region" description="Basic and acidic residues" evidence="1">
    <location>
        <begin position="17"/>
        <end position="29"/>
    </location>
</feature>
<keyword evidence="3" id="KW-1185">Reference proteome</keyword>
<proteinExistence type="predicted"/>
<feature type="region of interest" description="Disordered" evidence="1">
    <location>
        <begin position="1"/>
        <end position="29"/>
    </location>
</feature>